<keyword evidence="1" id="KW-0472">Membrane</keyword>
<feature type="transmembrane region" description="Helical" evidence="1">
    <location>
        <begin position="24"/>
        <end position="45"/>
    </location>
</feature>
<protein>
    <submittedName>
        <fullName evidence="2">Uncharacterized protein</fullName>
    </submittedName>
</protein>
<evidence type="ECO:0000256" key="1">
    <source>
        <dbReference type="SAM" id="Phobius"/>
    </source>
</evidence>
<accession>A0A0K2TH38</accession>
<sequence>MIMMDDELKGCSIKSQLHNNCFPQLWICVRIMCLILFKKITFIILQTYSIKKNIHVTYKN</sequence>
<dbReference type="AlphaFoldDB" id="A0A0K2TH38"/>
<organism evidence="2">
    <name type="scientific">Lepeophtheirus salmonis</name>
    <name type="common">Salmon louse</name>
    <name type="synonym">Caligus salmonis</name>
    <dbReference type="NCBI Taxonomy" id="72036"/>
    <lineage>
        <taxon>Eukaryota</taxon>
        <taxon>Metazoa</taxon>
        <taxon>Ecdysozoa</taxon>
        <taxon>Arthropoda</taxon>
        <taxon>Crustacea</taxon>
        <taxon>Multicrustacea</taxon>
        <taxon>Hexanauplia</taxon>
        <taxon>Copepoda</taxon>
        <taxon>Siphonostomatoida</taxon>
        <taxon>Caligidae</taxon>
        <taxon>Lepeophtheirus</taxon>
    </lineage>
</organism>
<name>A0A0K2TH38_LEPSM</name>
<keyword evidence="1" id="KW-0812">Transmembrane</keyword>
<dbReference type="EMBL" id="HACA01007819">
    <property type="protein sequence ID" value="CDW25180.1"/>
    <property type="molecule type" value="Transcribed_RNA"/>
</dbReference>
<reference evidence="2" key="1">
    <citation type="submission" date="2014-05" db="EMBL/GenBank/DDBJ databases">
        <authorList>
            <person name="Chronopoulou M."/>
        </authorList>
    </citation>
    <scope>NUCLEOTIDE SEQUENCE</scope>
    <source>
        <tissue evidence="2">Whole organism</tissue>
    </source>
</reference>
<evidence type="ECO:0000313" key="2">
    <source>
        <dbReference type="EMBL" id="CDW25180.1"/>
    </source>
</evidence>
<feature type="non-terminal residue" evidence="2">
    <location>
        <position position="60"/>
    </location>
</feature>
<proteinExistence type="predicted"/>
<keyword evidence="1" id="KW-1133">Transmembrane helix</keyword>